<sequence length="99" mass="11635">MEIGQKGRREEKERRKEGIPLSPSERTFTEFRPFAVSRLGFTASEEEVRERAAQWDQPEADYIELAERYLGFQQPGSVYKFTDAENRKKLSEKLNHLRG</sequence>
<feature type="domain" description="XRCC4 N-terminal" evidence="2">
    <location>
        <begin position="42"/>
        <end position="91"/>
    </location>
</feature>
<dbReference type="PANTHER" id="PTHR28559">
    <property type="entry name" value="DNA REPAIR PROTEIN XRCC4"/>
    <property type="match status" value="1"/>
</dbReference>
<gene>
    <name evidence="3" type="ORF">CRG98_021019</name>
</gene>
<dbReference type="InterPro" id="IPR053961">
    <property type="entry name" value="XRCC4_N"/>
</dbReference>
<dbReference type="STRING" id="22663.A0A2I0JSV6"/>
<dbReference type="GO" id="GO:0032807">
    <property type="term" value="C:DNA ligase IV complex"/>
    <property type="evidence" value="ECO:0007669"/>
    <property type="project" value="TreeGrafter"/>
</dbReference>
<dbReference type="GO" id="GO:0005958">
    <property type="term" value="C:DNA-dependent protein kinase-DNA ligase 4 complex"/>
    <property type="evidence" value="ECO:0007669"/>
    <property type="project" value="TreeGrafter"/>
</dbReference>
<dbReference type="Proteomes" id="UP000233551">
    <property type="component" value="Unassembled WGS sequence"/>
</dbReference>
<organism evidence="3 4">
    <name type="scientific">Punica granatum</name>
    <name type="common">Pomegranate</name>
    <dbReference type="NCBI Taxonomy" id="22663"/>
    <lineage>
        <taxon>Eukaryota</taxon>
        <taxon>Viridiplantae</taxon>
        <taxon>Streptophyta</taxon>
        <taxon>Embryophyta</taxon>
        <taxon>Tracheophyta</taxon>
        <taxon>Spermatophyta</taxon>
        <taxon>Magnoliopsida</taxon>
        <taxon>eudicotyledons</taxon>
        <taxon>Gunneridae</taxon>
        <taxon>Pentapetalae</taxon>
        <taxon>rosids</taxon>
        <taxon>malvids</taxon>
        <taxon>Myrtales</taxon>
        <taxon>Lythraceae</taxon>
        <taxon>Punica</taxon>
    </lineage>
</organism>
<feature type="compositionally biased region" description="Basic and acidic residues" evidence="1">
    <location>
        <begin position="1"/>
        <end position="18"/>
    </location>
</feature>
<feature type="region of interest" description="Disordered" evidence="1">
    <location>
        <begin position="1"/>
        <end position="23"/>
    </location>
</feature>
<name>A0A2I0JSV6_PUNGR</name>
<accession>A0A2I0JSV6</accession>
<dbReference type="Pfam" id="PF06632">
    <property type="entry name" value="XRCC4"/>
    <property type="match status" value="1"/>
</dbReference>
<dbReference type="GO" id="GO:0010165">
    <property type="term" value="P:response to X-ray"/>
    <property type="evidence" value="ECO:0007669"/>
    <property type="project" value="TreeGrafter"/>
</dbReference>
<dbReference type="InterPro" id="IPR010585">
    <property type="entry name" value="DNA_repair_prot_XRCC4"/>
</dbReference>
<dbReference type="GO" id="GO:0003677">
    <property type="term" value="F:DNA binding"/>
    <property type="evidence" value="ECO:0007669"/>
    <property type="project" value="InterPro"/>
</dbReference>
<dbReference type="GO" id="GO:0006303">
    <property type="term" value="P:double-strand break repair via nonhomologous end joining"/>
    <property type="evidence" value="ECO:0007669"/>
    <property type="project" value="TreeGrafter"/>
</dbReference>
<dbReference type="PANTHER" id="PTHR28559:SF1">
    <property type="entry name" value="DNA REPAIR PROTEIN XRCC4"/>
    <property type="match status" value="1"/>
</dbReference>
<dbReference type="GO" id="GO:0006310">
    <property type="term" value="P:DNA recombination"/>
    <property type="evidence" value="ECO:0007669"/>
    <property type="project" value="InterPro"/>
</dbReference>
<comment type="caution">
    <text evidence="3">The sequence shown here is derived from an EMBL/GenBank/DDBJ whole genome shotgun (WGS) entry which is preliminary data.</text>
</comment>
<protein>
    <recommendedName>
        <fullName evidence="2">XRCC4 N-terminal domain-containing protein</fullName>
    </recommendedName>
</protein>
<keyword evidence="4" id="KW-1185">Reference proteome</keyword>
<proteinExistence type="predicted"/>
<dbReference type="AlphaFoldDB" id="A0A2I0JSV6"/>
<evidence type="ECO:0000313" key="3">
    <source>
        <dbReference type="EMBL" id="PKI58556.1"/>
    </source>
</evidence>
<evidence type="ECO:0000259" key="2">
    <source>
        <dbReference type="Pfam" id="PF06632"/>
    </source>
</evidence>
<dbReference type="EMBL" id="PGOL01001357">
    <property type="protein sequence ID" value="PKI58556.1"/>
    <property type="molecule type" value="Genomic_DNA"/>
</dbReference>
<evidence type="ECO:0000313" key="4">
    <source>
        <dbReference type="Proteomes" id="UP000233551"/>
    </source>
</evidence>
<reference evidence="3 4" key="1">
    <citation type="submission" date="2017-11" db="EMBL/GenBank/DDBJ databases">
        <title>De-novo sequencing of pomegranate (Punica granatum L.) genome.</title>
        <authorList>
            <person name="Akparov Z."/>
            <person name="Amiraslanov A."/>
            <person name="Hajiyeva S."/>
            <person name="Abbasov M."/>
            <person name="Kaur K."/>
            <person name="Hamwieh A."/>
            <person name="Solovyev V."/>
            <person name="Salamov A."/>
            <person name="Braich B."/>
            <person name="Kosarev P."/>
            <person name="Mahmoud A."/>
            <person name="Hajiyev E."/>
            <person name="Babayeva S."/>
            <person name="Izzatullayeva V."/>
            <person name="Mammadov A."/>
            <person name="Mammadov A."/>
            <person name="Sharifova S."/>
            <person name="Ojaghi J."/>
            <person name="Eynullazada K."/>
            <person name="Bayramov B."/>
            <person name="Abdulazimova A."/>
            <person name="Shahmuradov I."/>
        </authorList>
    </citation>
    <scope>NUCLEOTIDE SEQUENCE [LARGE SCALE GENOMIC DNA]</scope>
    <source>
        <strain evidence="4">cv. AG2017</strain>
        <tissue evidence="3">Leaf</tissue>
    </source>
</reference>
<evidence type="ECO:0000256" key="1">
    <source>
        <dbReference type="SAM" id="MobiDB-lite"/>
    </source>
</evidence>